<dbReference type="Proteomes" id="UP000249165">
    <property type="component" value="Unassembled WGS sequence"/>
</dbReference>
<evidence type="ECO:0000259" key="1">
    <source>
        <dbReference type="SMART" id="SM00849"/>
    </source>
</evidence>
<protein>
    <submittedName>
        <fullName evidence="2">L-ascorbate metabolism protein UlaG (Beta-lactamase superfamily)</fullName>
    </submittedName>
</protein>
<evidence type="ECO:0000313" key="2">
    <source>
        <dbReference type="EMBL" id="RAK18795.1"/>
    </source>
</evidence>
<reference evidence="2 3" key="1">
    <citation type="submission" date="2018-06" db="EMBL/GenBank/DDBJ databases">
        <title>Genomic Encyclopedia of Archaeal and Bacterial Type Strains, Phase II (KMG-II): from individual species to whole genera.</title>
        <authorList>
            <person name="Goeker M."/>
        </authorList>
    </citation>
    <scope>NUCLEOTIDE SEQUENCE [LARGE SCALE GENOMIC DNA]</scope>
    <source>
        <strain evidence="2 3">DSM 22011</strain>
    </source>
</reference>
<gene>
    <name evidence="2" type="ORF">ATI53_101174</name>
</gene>
<dbReference type="EMBL" id="QLMG01000011">
    <property type="protein sequence ID" value="RAK18795.1"/>
    <property type="molecule type" value="Genomic_DNA"/>
</dbReference>
<feature type="domain" description="Metallo-beta-lactamase" evidence="1">
    <location>
        <begin position="7"/>
        <end position="196"/>
    </location>
</feature>
<dbReference type="Pfam" id="PF12706">
    <property type="entry name" value="Lactamase_B_2"/>
    <property type="match status" value="1"/>
</dbReference>
<dbReference type="InterPro" id="IPR050114">
    <property type="entry name" value="UPF0173_UPF0282_UlaG_hydrolase"/>
</dbReference>
<dbReference type="PANTHER" id="PTHR43546:SF3">
    <property type="entry name" value="UPF0173 METAL-DEPENDENT HYDROLASE MJ1163"/>
    <property type="match status" value="1"/>
</dbReference>
<proteinExistence type="predicted"/>
<keyword evidence="3" id="KW-1185">Reference proteome</keyword>
<sequence>MKITWLGHGSFRFEIASEVILIDPWLSGNPMMPETRRAEALQGATHILMTHGHFDHTDGLVDLARETDLPVSGMFELMSVLEAQGVTVAHAFNKGGTVMLGDVAVSMVPASHSSSMAVDGTQQYTGAEVGYVIRGDGHCIYFSGDTTIMADMAWIGEYYAPTIGILSAGGYYTMDMEMAGWAAKKYFDFKTVIPMHYRTFPALEQSAEVLEAELPGVRVIEPQVLEPIEF</sequence>
<dbReference type="InterPro" id="IPR036866">
    <property type="entry name" value="RibonucZ/Hydroxyglut_hydro"/>
</dbReference>
<dbReference type="SUPFAM" id="SSF56281">
    <property type="entry name" value="Metallo-hydrolase/oxidoreductase"/>
    <property type="match status" value="1"/>
</dbReference>
<dbReference type="PANTHER" id="PTHR43546">
    <property type="entry name" value="UPF0173 METAL-DEPENDENT HYDROLASE MJ1163-RELATED"/>
    <property type="match status" value="1"/>
</dbReference>
<dbReference type="NCBIfam" id="NF001911">
    <property type="entry name" value="PRK00685.1"/>
    <property type="match status" value="1"/>
</dbReference>
<comment type="caution">
    <text evidence="2">The sequence shown here is derived from an EMBL/GenBank/DDBJ whole genome shotgun (WGS) entry which is preliminary data.</text>
</comment>
<dbReference type="Gene3D" id="3.60.15.10">
    <property type="entry name" value="Ribonuclease Z/Hydroxyacylglutathione hydrolase-like"/>
    <property type="match status" value="1"/>
</dbReference>
<dbReference type="RefSeq" id="WP_034451507.1">
    <property type="nucleotide sequence ID" value="NZ_LIGK01000005.1"/>
</dbReference>
<evidence type="ECO:0000313" key="3">
    <source>
        <dbReference type="Proteomes" id="UP000249165"/>
    </source>
</evidence>
<dbReference type="AlphaFoldDB" id="A0A327YG40"/>
<dbReference type="OrthoDB" id="9789133at2"/>
<name>A0A327YG40_9RHOB</name>
<accession>A0A327YG40</accession>
<dbReference type="SMART" id="SM00849">
    <property type="entry name" value="Lactamase_B"/>
    <property type="match status" value="1"/>
</dbReference>
<dbReference type="InterPro" id="IPR001279">
    <property type="entry name" value="Metallo-B-lactamas"/>
</dbReference>
<organism evidence="2 3">
    <name type="scientific">Salipiger aestuarii</name>
    <dbReference type="NCBI Taxonomy" id="568098"/>
    <lineage>
        <taxon>Bacteria</taxon>
        <taxon>Pseudomonadati</taxon>
        <taxon>Pseudomonadota</taxon>
        <taxon>Alphaproteobacteria</taxon>
        <taxon>Rhodobacterales</taxon>
        <taxon>Roseobacteraceae</taxon>
        <taxon>Salipiger</taxon>
    </lineage>
</organism>